<dbReference type="GO" id="GO:0032034">
    <property type="term" value="F:myosin II head/neck binding"/>
    <property type="evidence" value="ECO:0007669"/>
    <property type="project" value="TreeGrafter"/>
</dbReference>
<evidence type="ECO:0000313" key="8">
    <source>
        <dbReference type="EMBL" id="NWZ75650.1"/>
    </source>
</evidence>
<dbReference type="PANTHER" id="PTHR15551">
    <property type="entry name" value="LIM DOMAIN ONLY 7"/>
    <property type="match status" value="1"/>
</dbReference>
<evidence type="ECO:0000256" key="2">
    <source>
        <dbReference type="ARBA" id="ARBA00022833"/>
    </source>
</evidence>
<feature type="region of interest" description="Disordered" evidence="6">
    <location>
        <begin position="879"/>
        <end position="925"/>
    </location>
</feature>
<dbReference type="PROSITE" id="PS00478">
    <property type="entry name" value="LIM_DOMAIN_1"/>
    <property type="match status" value="1"/>
</dbReference>
<feature type="region of interest" description="Disordered" evidence="6">
    <location>
        <begin position="596"/>
        <end position="619"/>
    </location>
</feature>
<dbReference type="InterPro" id="IPR036872">
    <property type="entry name" value="CH_dom_sf"/>
</dbReference>
<feature type="compositionally biased region" description="Polar residues" evidence="6">
    <location>
        <begin position="190"/>
        <end position="199"/>
    </location>
</feature>
<feature type="compositionally biased region" description="Basic and acidic residues" evidence="6">
    <location>
        <begin position="803"/>
        <end position="815"/>
    </location>
</feature>
<keyword evidence="2 4" id="KW-0862">Zinc</keyword>
<dbReference type="Pfam" id="PF00412">
    <property type="entry name" value="LIM"/>
    <property type="match status" value="1"/>
</dbReference>
<reference evidence="8 9" key="1">
    <citation type="submission" date="2019-09" db="EMBL/GenBank/DDBJ databases">
        <title>Bird 10,000 Genomes (B10K) Project - Family phase.</title>
        <authorList>
            <person name="Zhang G."/>
        </authorList>
    </citation>
    <scope>NUCLEOTIDE SEQUENCE [LARGE SCALE GENOMIC DNA]</scope>
    <source>
        <strain evidence="8">OUT-0023</strain>
        <tissue evidence="8">Blood</tissue>
    </source>
</reference>
<sequence>DNIILFLRGCKELGLKESQLFDPGDLQDTSNRVTIKNVDCSRKLKNVLVTIYWLGKAANSCTSYSGSTLNLKEFEGFLAQMRKETEDIESPKRSIRDSGYIDCWDSERSDSLSPPRHGRDDSFDSLDSFGSRSQQTPSPDVVLRGSSDGKGSDSETDLPHRKMPDVKKDDMLARRTSHGEPKSAVPFNQYLPNKSNQTFYVPAPLRKKKAEREEYRKSWSTATSPLGDRPFRFGPRTAVSDDAESMSMFDMRCEEEAVAQPHSKARHEKLQNIHNQLKEDETRWQDDLARWKSRRRSASQDLIKKEAERKKMERLLAGDGMNERRKSIKTYREIVEEKERRERELHEAYKNAKTPEEAESILQQYTERFTISEAVLERLQMPKILERSHSVEPNSPLKDPNPLRYLRQQSLPVPKFTATIEATIVPTTELEPSSSTGRTSPSKSVPKAVPMLTPKPYSQPKNTQEILKNFKVDGKVSMNGENVNGMEEKDKECTTVIFTPSPTRSLKFDGVARGDRPPVELKKDPPSVELSLQRPATQSVHKEPTVRPTRTNQPYFLCQFSIISYICGLGLDQKQFNSTAACASSAVKRLEFLPSPVPSEETASSKKAEIEQQKEAELPPTQEVIKAKALEEKGSVVLPFLKKLPETSQVTLHNSGLQADCDTGDKSNLGFPSRKRFNFWAWDPEEERKRQERWQHEQERLLQEKYQKEQYKLKEEWEKAQREVEEEERRYYEEERKIIEDTLVPFIVSSSSAELLSSSSSTTEGNKTVNSTDSNSCPGEGKQKEVTKQKKLLWEHDSMSSLKNKESELWQEKRSGNKALSGYPETGILKGGSEQEHHMPVMERSSPARLNLPLTQDENVSWNPQLLTKRSPQCTEDIRQRPFLGQQPSSAGEARRAGYHENFRSGPSSPCSPAALSQSPNRSVSGKKLCSTCGLPLGKGAAMIIETLGLYFHIQCFRCGVCKGQLGDAASGTDVRIRNGLLNCNDCYIRSRSKYQILGTL</sequence>
<feature type="coiled-coil region" evidence="5">
    <location>
        <begin position="710"/>
        <end position="737"/>
    </location>
</feature>
<name>A0A7K7Q7Y3_POEAT</name>
<evidence type="ECO:0000256" key="5">
    <source>
        <dbReference type="SAM" id="Coils"/>
    </source>
</evidence>
<dbReference type="FunFam" id="2.10.110.10:FF:000041">
    <property type="entry name" value="LIM and calponin homology domains 1"/>
    <property type="match status" value="1"/>
</dbReference>
<dbReference type="InterPro" id="IPR001781">
    <property type="entry name" value="Znf_LIM"/>
</dbReference>
<evidence type="ECO:0000256" key="1">
    <source>
        <dbReference type="ARBA" id="ARBA00022723"/>
    </source>
</evidence>
<comment type="caution">
    <text evidence="8">The sequence shown here is derived from an EMBL/GenBank/DDBJ whole genome shotgun (WGS) entry which is preliminary data.</text>
</comment>
<feature type="domain" description="LIM zinc-binding" evidence="7">
    <location>
        <begin position="928"/>
        <end position="994"/>
    </location>
</feature>
<evidence type="ECO:0000256" key="3">
    <source>
        <dbReference type="ARBA" id="ARBA00023038"/>
    </source>
</evidence>
<feature type="region of interest" description="Disordered" evidence="6">
    <location>
        <begin position="511"/>
        <end position="547"/>
    </location>
</feature>
<feature type="region of interest" description="Disordered" evidence="6">
    <location>
        <begin position="803"/>
        <end position="843"/>
    </location>
</feature>
<evidence type="ECO:0000256" key="4">
    <source>
        <dbReference type="PROSITE-ProRule" id="PRU00125"/>
    </source>
</evidence>
<keyword evidence="5" id="KW-0175">Coiled coil</keyword>
<dbReference type="PROSITE" id="PS50023">
    <property type="entry name" value="LIM_DOMAIN_2"/>
    <property type="match status" value="1"/>
</dbReference>
<feature type="compositionally biased region" description="Polar residues" evidence="6">
    <location>
        <begin position="905"/>
        <end position="924"/>
    </location>
</feature>
<feature type="compositionally biased region" description="Basic and acidic residues" evidence="6">
    <location>
        <begin position="893"/>
        <end position="903"/>
    </location>
</feature>
<dbReference type="GO" id="GO:0051893">
    <property type="term" value="P:regulation of focal adhesion assembly"/>
    <property type="evidence" value="ECO:0007669"/>
    <property type="project" value="TreeGrafter"/>
</dbReference>
<feature type="compositionally biased region" description="Basic and acidic residues" evidence="6">
    <location>
        <begin position="511"/>
        <end position="526"/>
    </location>
</feature>
<dbReference type="SUPFAM" id="SSF47576">
    <property type="entry name" value="Calponin-homology domain, CH-domain"/>
    <property type="match status" value="1"/>
</dbReference>
<proteinExistence type="predicted"/>
<evidence type="ECO:0000256" key="6">
    <source>
        <dbReference type="SAM" id="MobiDB-lite"/>
    </source>
</evidence>
<dbReference type="AlphaFoldDB" id="A0A7K7Q7Y3"/>
<dbReference type="CDD" id="cd08368">
    <property type="entry name" value="LIM"/>
    <property type="match status" value="1"/>
</dbReference>
<feature type="coiled-coil region" evidence="5">
    <location>
        <begin position="295"/>
        <end position="351"/>
    </location>
</feature>
<keyword evidence="9" id="KW-1185">Reference proteome</keyword>
<dbReference type="GO" id="GO:0046872">
    <property type="term" value="F:metal ion binding"/>
    <property type="evidence" value="ECO:0007669"/>
    <property type="project" value="UniProtKB-KW"/>
</dbReference>
<keyword evidence="1 4" id="KW-0479">Metal-binding</keyword>
<dbReference type="PANTHER" id="PTHR15551:SF3">
    <property type="entry name" value="LIM AND CALPONIN HOMOLOGY DOMAINS-CONTAINING PROTEIN 1"/>
    <property type="match status" value="1"/>
</dbReference>
<evidence type="ECO:0000259" key="7">
    <source>
        <dbReference type="PROSITE" id="PS50023"/>
    </source>
</evidence>
<feature type="region of interest" description="Disordered" evidence="6">
    <location>
        <begin position="754"/>
        <end position="789"/>
    </location>
</feature>
<feature type="non-terminal residue" evidence="8">
    <location>
        <position position="1001"/>
    </location>
</feature>
<feature type="compositionally biased region" description="Basic and acidic residues" evidence="6">
    <location>
        <begin position="150"/>
        <end position="181"/>
    </location>
</feature>
<feature type="compositionally biased region" description="Basic and acidic residues" evidence="6">
    <location>
        <begin position="603"/>
        <end position="617"/>
    </location>
</feature>
<feature type="region of interest" description="Disordered" evidence="6">
    <location>
        <begin position="427"/>
        <end position="461"/>
    </location>
</feature>
<feature type="region of interest" description="Disordered" evidence="6">
    <location>
        <begin position="106"/>
        <end position="237"/>
    </location>
</feature>
<dbReference type="GO" id="GO:0001725">
    <property type="term" value="C:stress fiber"/>
    <property type="evidence" value="ECO:0007669"/>
    <property type="project" value="TreeGrafter"/>
</dbReference>
<dbReference type="Gene3D" id="1.10.418.10">
    <property type="entry name" value="Calponin-like domain"/>
    <property type="match status" value="1"/>
</dbReference>
<feature type="compositionally biased region" description="Low complexity" evidence="6">
    <location>
        <begin position="754"/>
        <end position="764"/>
    </location>
</feature>
<dbReference type="EMBL" id="VZSS01000007">
    <property type="protein sequence ID" value="NWZ75650.1"/>
    <property type="molecule type" value="Genomic_DNA"/>
</dbReference>
<organism evidence="8 9">
    <name type="scientific">Poecile atricapillus</name>
    <name type="common">Black-capped chickadee</name>
    <name type="synonym">Parus atricapillus</name>
    <dbReference type="NCBI Taxonomy" id="48891"/>
    <lineage>
        <taxon>Eukaryota</taxon>
        <taxon>Metazoa</taxon>
        <taxon>Chordata</taxon>
        <taxon>Craniata</taxon>
        <taxon>Vertebrata</taxon>
        <taxon>Euteleostomi</taxon>
        <taxon>Archelosauria</taxon>
        <taxon>Archosauria</taxon>
        <taxon>Dinosauria</taxon>
        <taxon>Saurischia</taxon>
        <taxon>Theropoda</taxon>
        <taxon>Coelurosauria</taxon>
        <taxon>Aves</taxon>
        <taxon>Neognathae</taxon>
        <taxon>Neoaves</taxon>
        <taxon>Telluraves</taxon>
        <taxon>Australaves</taxon>
        <taxon>Passeriformes</taxon>
        <taxon>Paridae</taxon>
        <taxon>Poecile</taxon>
    </lineage>
</organism>
<accession>A0A7K7Q7Y3</accession>
<feature type="compositionally biased region" description="Polar residues" evidence="6">
    <location>
        <begin position="765"/>
        <end position="777"/>
    </location>
</feature>
<protein>
    <submittedName>
        <fullName evidence="8">LIMC1 protein</fullName>
    </submittedName>
</protein>
<dbReference type="Gene3D" id="2.10.110.10">
    <property type="entry name" value="Cysteine Rich Protein"/>
    <property type="match status" value="1"/>
</dbReference>
<dbReference type="Pfam" id="PF15949">
    <property type="entry name" value="DUF4757"/>
    <property type="match status" value="1"/>
</dbReference>
<dbReference type="GO" id="GO:0051496">
    <property type="term" value="P:positive regulation of stress fiber assembly"/>
    <property type="evidence" value="ECO:0007669"/>
    <property type="project" value="TreeGrafter"/>
</dbReference>
<dbReference type="Proteomes" id="UP000540071">
    <property type="component" value="Unassembled WGS sequence"/>
</dbReference>
<evidence type="ECO:0000313" key="9">
    <source>
        <dbReference type="Proteomes" id="UP000540071"/>
    </source>
</evidence>
<gene>
    <name evidence="8" type="primary">Limch1</name>
    <name evidence="8" type="ORF">POEATR_R10553</name>
</gene>
<keyword evidence="3 4" id="KW-0440">LIM domain</keyword>
<dbReference type="SMART" id="SM00132">
    <property type="entry name" value="LIM"/>
    <property type="match status" value="1"/>
</dbReference>
<feature type="compositionally biased region" description="Low complexity" evidence="6">
    <location>
        <begin position="432"/>
        <end position="444"/>
    </location>
</feature>
<feature type="non-terminal residue" evidence="8">
    <location>
        <position position="1"/>
    </location>
</feature>
<dbReference type="InterPro" id="IPR031865">
    <property type="entry name" value="DUF4757"/>
</dbReference>